<dbReference type="EMBL" id="MHCX01000042">
    <property type="protein sequence ID" value="OGY28832.1"/>
    <property type="molecule type" value="Genomic_DNA"/>
</dbReference>
<sequence>MPRYSSGIIRRACKLRALGKTYGEIRASIGVNIPKSTLSHWCKNVPLPQKYAERMNLLTSSNLNKARKIALAVNKTKREEYLAQIRQTNLPVSNQVHESQTAKIALAMLCLGEASKYNAGRSFSLGSSDPRIVTIFLELIKKCFQFDLEKVRCTVQCRADQNTDDLVKFWMSHTKIPKRLFYKAKIDPRTIGKPTLKKDYKGVLRVDYFDSNVHLTLESLADLVYNQLRCFPT</sequence>
<accession>A0A1G1WM64</accession>
<evidence type="ECO:0000313" key="2">
    <source>
        <dbReference type="Proteomes" id="UP000177821"/>
    </source>
</evidence>
<evidence type="ECO:0000313" key="1">
    <source>
        <dbReference type="EMBL" id="OGY28832.1"/>
    </source>
</evidence>
<name>A0A1G1WM64_9BACT</name>
<reference evidence="1 2" key="1">
    <citation type="journal article" date="2016" name="Nat. Commun.">
        <title>Thousands of microbial genomes shed light on interconnected biogeochemical processes in an aquifer system.</title>
        <authorList>
            <person name="Anantharaman K."/>
            <person name="Brown C.T."/>
            <person name="Hug L.A."/>
            <person name="Sharon I."/>
            <person name="Castelle C.J."/>
            <person name="Probst A.J."/>
            <person name="Thomas B.C."/>
            <person name="Singh A."/>
            <person name="Wilkins M.J."/>
            <person name="Karaoz U."/>
            <person name="Brodie E.L."/>
            <person name="Williams K.H."/>
            <person name="Hubbard S.S."/>
            <person name="Banfield J.F."/>
        </authorList>
    </citation>
    <scope>NUCLEOTIDE SEQUENCE [LARGE SCALE GENOMIC DNA]</scope>
</reference>
<organism evidence="1 2">
    <name type="scientific">Candidatus Woykebacteria bacterium RIFCSPHIGHO2_02_FULL_43_16b</name>
    <dbReference type="NCBI Taxonomy" id="1802601"/>
    <lineage>
        <taxon>Bacteria</taxon>
        <taxon>Candidatus Woykeibacteriota</taxon>
    </lineage>
</organism>
<gene>
    <name evidence="1" type="ORF">A3J50_02430</name>
</gene>
<comment type="caution">
    <text evidence="1">The sequence shown here is derived from an EMBL/GenBank/DDBJ whole genome shotgun (WGS) entry which is preliminary data.</text>
</comment>
<protein>
    <submittedName>
        <fullName evidence="1">Uncharacterized protein</fullName>
    </submittedName>
</protein>
<dbReference type="AlphaFoldDB" id="A0A1G1WM64"/>
<proteinExistence type="predicted"/>
<dbReference type="Proteomes" id="UP000177821">
    <property type="component" value="Unassembled WGS sequence"/>
</dbReference>